<dbReference type="EMBL" id="CP001576">
    <property type="protein sequence ID" value="ACO69770.1"/>
    <property type="molecule type" value="Genomic_DNA"/>
</dbReference>
<dbReference type="Gene3D" id="3.40.50.720">
    <property type="entry name" value="NAD(P)-binding Rossmann-like Domain"/>
    <property type="match status" value="1"/>
</dbReference>
<gene>
    <name evidence="2" type="ORF">MICPUN_61973</name>
</gene>
<keyword evidence="3" id="KW-1185">Reference proteome</keyword>
<dbReference type="KEGG" id="mis:MICPUN_61973"/>
<dbReference type="PANTHER" id="PTHR43355">
    <property type="entry name" value="FLAVIN REDUCTASE (NADPH)"/>
    <property type="match status" value="1"/>
</dbReference>
<name>C1FH65_MICCC</name>
<dbReference type="InParanoid" id="C1FH65"/>
<dbReference type="STRING" id="296587.C1FH65"/>
<dbReference type="PANTHER" id="PTHR43355:SF2">
    <property type="entry name" value="FLAVIN REDUCTASE (NADPH)"/>
    <property type="match status" value="1"/>
</dbReference>
<evidence type="ECO:0000259" key="1">
    <source>
        <dbReference type="Pfam" id="PF13460"/>
    </source>
</evidence>
<sequence>MAPPKVLLFGGSGQTGRYVAKFALEADHDVIAFVRNPDKLRSVLAEVGVSPALMQDKLKVLEGDLTDLNAVRSAVRDSGLSHANGDVIIECAGKPKAFQILAGKPMLLPAVRAIAETMREIGLKRILIQTGAMSVDPRLDGDPSYPFKTFMVTFMSPLMWIKGMRWTTWSG</sequence>
<dbReference type="GO" id="GO:0016646">
    <property type="term" value="F:oxidoreductase activity, acting on the CH-NH group of donors, NAD or NADP as acceptor"/>
    <property type="evidence" value="ECO:0007669"/>
    <property type="project" value="TreeGrafter"/>
</dbReference>
<accession>C1FH65</accession>
<organism evidence="2 3">
    <name type="scientific">Micromonas commoda (strain RCC299 / NOUM17 / CCMP2709)</name>
    <name type="common">Picoplanktonic green alga</name>
    <dbReference type="NCBI Taxonomy" id="296587"/>
    <lineage>
        <taxon>Eukaryota</taxon>
        <taxon>Viridiplantae</taxon>
        <taxon>Chlorophyta</taxon>
        <taxon>Mamiellophyceae</taxon>
        <taxon>Mamiellales</taxon>
        <taxon>Mamiellaceae</taxon>
        <taxon>Micromonas</taxon>
    </lineage>
</organism>
<proteinExistence type="predicted"/>
<dbReference type="InterPro" id="IPR036291">
    <property type="entry name" value="NAD(P)-bd_dom_sf"/>
</dbReference>
<reference evidence="2 3" key="1">
    <citation type="journal article" date="2009" name="Science">
        <title>Green evolution and dynamic adaptations revealed by genomes of the marine picoeukaryotes Micromonas.</title>
        <authorList>
            <person name="Worden A.Z."/>
            <person name="Lee J.H."/>
            <person name="Mock T."/>
            <person name="Rouze P."/>
            <person name="Simmons M.P."/>
            <person name="Aerts A.L."/>
            <person name="Allen A.E."/>
            <person name="Cuvelier M.L."/>
            <person name="Derelle E."/>
            <person name="Everett M.V."/>
            <person name="Foulon E."/>
            <person name="Grimwood J."/>
            <person name="Gundlach H."/>
            <person name="Henrissat B."/>
            <person name="Napoli C."/>
            <person name="McDonald S.M."/>
            <person name="Parker M.S."/>
            <person name="Rombauts S."/>
            <person name="Salamov A."/>
            <person name="Von Dassow P."/>
            <person name="Badger J.H."/>
            <person name="Coutinho P.M."/>
            <person name="Demir E."/>
            <person name="Dubchak I."/>
            <person name="Gentemann C."/>
            <person name="Eikrem W."/>
            <person name="Gready J.E."/>
            <person name="John U."/>
            <person name="Lanier W."/>
            <person name="Lindquist E.A."/>
            <person name="Lucas S."/>
            <person name="Mayer K.F."/>
            <person name="Moreau H."/>
            <person name="Not F."/>
            <person name="Otillar R."/>
            <person name="Panaud O."/>
            <person name="Pangilinan J."/>
            <person name="Paulsen I."/>
            <person name="Piegu B."/>
            <person name="Poliakov A."/>
            <person name="Robbens S."/>
            <person name="Schmutz J."/>
            <person name="Toulza E."/>
            <person name="Wyss T."/>
            <person name="Zelensky A."/>
            <person name="Zhou K."/>
            <person name="Armbrust E.V."/>
            <person name="Bhattacharya D."/>
            <person name="Goodenough U.W."/>
            <person name="Van de Peer Y."/>
            <person name="Grigoriev I.V."/>
        </authorList>
    </citation>
    <scope>NUCLEOTIDE SEQUENCE [LARGE SCALE GENOMIC DNA]</scope>
    <source>
        <strain evidence="3">RCC299 / NOUM17</strain>
    </source>
</reference>
<dbReference type="RefSeq" id="XP_002508512.1">
    <property type="nucleotide sequence ID" value="XM_002508466.1"/>
</dbReference>
<dbReference type="InterPro" id="IPR016040">
    <property type="entry name" value="NAD(P)-bd_dom"/>
</dbReference>
<evidence type="ECO:0000313" key="2">
    <source>
        <dbReference type="EMBL" id="ACO69770.1"/>
    </source>
</evidence>
<dbReference type="Proteomes" id="UP000002009">
    <property type="component" value="Chromosome 10"/>
</dbReference>
<dbReference type="Pfam" id="PF13460">
    <property type="entry name" value="NAD_binding_10"/>
    <property type="match status" value="1"/>
</dbReference>
<dbReference type="GeneID" id="8247062"/>
<protein>
    <recommendedName>
        <fullName evidence="1">NAD(P)-binding domain-containing protein</fullName>
    </recommendedName>
</protein>
<dbReference type="SUPFAM" id="SSF51735">
    <property type="entry name" value="NAD(P)-binding Rossmann-fold domains"/>
    <property type="match status" value="1"/>
</dbReference>
<dbReference type="OrthoDB" id="419598at2759"/>
<dbReference type="InterPro" id="IPR051606">
    <property type="entry name" value="Polyketide_Oxido-like"/>
</dbReference>
<feature type="domain" description="NAD(P)-binding" evidence="1">
    <location>
        <begin position="10"/>
        <end position="138"/>
    </location>
</feature>
<dbReference type="AlphaFoldDB" id="C1FH65"/>
<evidence type="ECO:0000313" key="3">
    <source>
        <dbReference type="Proteomes" id="UP000002009"/>
    </source>
</evidence>